<dbReference type="Gene3D" id="1.25.40.10">
    <property type="entry name" value="Tetratricopeptide repeat domain"/>
    <property type="match status" value="1"/>
</dbReference>
<evidence type="ECO:0000313" key="1">
    <source>
        <dbReference type="EMBL" id="QTD49685.1"/>
    </source>
</evidence>
<protein>
    <recommendedName>
        <fullName evidence="3">Tetratricopeptide repeat protein</fullName>
    </recommendedName>
</protein>
<accession>A0A8A4TT23</accession>
<dbReference type="KEGG" id="scor:J3U87_29225"/>
<dbReference type="EMBL" id="CP071793">
    <property type="protein sequence ID" value="QTD49685.1"/>
    <property type="molecule type" value="Genomic_DNA"/>
</dbReference>
<organism evidence="1 2">
    <name type="scientific">Sulfidibacter corallicola</name>
    <dbReference type="NCBI Taxonomy" id="2818388"/>
    <lineage>
        <taxon>Bacteria</taxon>
        <taxon>Pseudomonadati</taxon>
        <taxon>Acidobacteriota</taxon>
        <taxon>Holophagae</taxon>
        <taxon>Acanthopleuribacterales</taxon>
        <taxon>Acanthopleuribacteraceae</taxon>
        <taxon>Sulfidibacter</taxon>
    </lineage>
</organism>
<evidence type="ECO:0000313" key="2">
    <source>
        <dbReference type="Proteomes" id="UP000663929"/>
    </source>
</evidence>
<dbReference type="Proteomes" id="UP000663929">
    <property type="component" value="Chromosome"/>
</dbReference>
<sequence length="362" mass="42280">MFYILILFLADLNQPFLISFSSDENQKNVENETSKPYDSSLIEGLVILRSERESEAVRYFADLSKRENKTIYEIGVDILLTHGANAGMEYFETLSITQNDLKSIFYLAWAYWQDDDLDQAESINRFVKKQLEDRPTNILNAHSSFLSAKLHAIRGEFDAALDDFQSATQLYKEKSSFGNLFVLTCSVASLYLDLNQTSDAERNLFVAREYYDFHVIKRKELGKQPRHLGYFYELEGHLHWQKKELELAIKKYEKSRQLYYQAGETRQAITQLNNIALIHLMLGEVKLGIEQTTEAEKKIRDAGYEDLSYYNTINWIFAYRCGKKTTLPEYNSMINDVSSWGKKRKDYRILKLLETVTSWKCH</sequence>
<gene>
    <name evidence="1" type="ORF">J3U87_29225</name>
</gene>
<name>A0A8A4TT23_SULCO</name>
<keyword evidence="2" id="KW-1185">Reference proteome</keyword>
<evidence type="ECO:0008006" key="3">
    <source>
        <dbReference type="Google" id="ProtNLM"/>
    </source>
</evidence>
<proteinExistence type="predicted"/>
<reference evidence="1" key="1">
    <citation type="submission" date="2021-03" db="EMBL/GenBank/DDBJ databases">
        <title>Acanthopleuribacteraceae sp. M133.</title>
        <authorList>
            <person name="Wang G."/>
        </authorList>
    </citation>
    <scope>NUCLEOTIDE SEQUENCE</scope>
    <source>
        <strain evidence="1">M133</strain>
    </source>
</reference>
<dbReference type="InterPro" id="IPR011990">
    <property type="entry name" value="TPR-like_helical_dom_sf"/>
</dbReference>
<dbReference type="AlphaFoldDB" id="A0A8A4TT23"/>
<dbReference type="SUPFAM" id="SSF48452">
    <property type="entry name" value="TPR-like"/>
    <property type="match status" value="2"/>
</dbReference>
<dbReference type="RefSeq" id="WP_237379317.1">
    <property type="nucleotide sequence ID" value="NZ_CP071793.1"/>
</dbReference>